<dbReference type="EnsemblPlants" id="Bo19237s010.1">
    <property type="protein sequence ID" value="Bo19237s010.1"/>
    <property type="gene ID" value="Bo19237s010"/>
</dbReference>
<reference evidence="2" key="1">
    <citation type="journal article" date="2014" name="Genome Biol.">
        <title>Transcriptome and methylome profiling reveals relics of genome dominance in the mesopolyploid Brassica oleracea.</title>
        <authorList>
            <person name="Parkin I.A."/>
            <person name="Koh C."/>
            <person name="Tang H."/>
            <person name="Robinson S.J."/>
            <person name="Kagale S."/>
            <person name="Clarke W.E."/>
            <person name="Town C.D."/>
            <person name="Nixon J."/>
            <person name="Krishnakumar V."/>
            <person name="Bidwell S.L."/>
            <person name="Denoeud F."/>
            <person name="Belcram H."/>
            <person name="Links M.G."/>
            <person name="Just J."/>
            <person name="Clarke C."/>
            <person name="Bender T."/>
            <person name="Huebert T."/>
            <person name="Mason A.S."/>
            <person name="Pires J.C."/>
            <person name="Barker G."/>
            <person name="Moore J."/>
            <person name="Walley P.G."/>
            <person name="Manoli S."/>
            <person name="Batley J."/>
            <person name="Edwards D."/>
            <person name="Nelson M.N."/>
            <person name="Wang X."/>
            <person name="Paterson A.H."/>
            <person name="King G."/>
            <person name="Bancroft I."/>
            <person name="Chalhoub B."/>
            <person name="Sharpe A.G."/>
        </authorList>
    </citation>
    <scope>NUCLEOTIDE SEQUENCE [LARGE SCALE GENOMIC DNA]</scope>
    <source>
        <strain evidence="2">cv. TO1000</strain>
    </source>
</reference>
<evidence type="ECO:0000256" key="1">
    <source>
        <dbReference type="SAM" id="MobiDB-lite"/>
    </source>
</evidence>
<dbReference type="Proteomes" id="UP000032141">
    <property type="component" value="Unassembled WGS sequence"/>
</dbReference>
<name>A0A0D3A0N6_BRAOL</name>
<sequence>IPVRDLLRNGPFFWTCFTPKRVRKALRLVQPGPALAADTGSDSESDDQNPVEAPTAVPESSSRKGKDVDLGDIEFSMDDSMLPGWDPNLAYGDGSGSREVPIPDFDDFFADLPPGFDA</sequence>
<feature type="region of interest" description="Disordered" evidence="1">
    <location>
        <begin position="33"/>
        <end position="68"/>
    </location>
</feature>
<evidence type="ECO:0000313" key="2">
    <source>
        <dbReference type="EnsemblPlants" id="Bo19237s010.1"/>
    </source>
</evidence>
<dbReference type="Gramene" id="Bo19237s010.1">
    <property type="protein sequence ID" value="Bo19237s010.1"/>
    <property type="gene ID" value="Bo19237s010"/>
</dbReference>
<dbReference type="HOGENOM" id="CLU_019862_3_2_1"/>
<evidence type="ECO:0000313" key="3">
    <source>
        <dbReference type="Proteomes" id="UP000032141"/>
    </source>
</evidence>
<accession>A0A0D3A0N6</accession>
<reference evidence="2" key="2">
    <citation type="submission" date="2015-06" db="UniProtKB">
        <authorList>
            <consortium name="EnsemblPlants"/>
        </authorList>
    </citation>
    <scope>IDENTIFICATION</scope>
</reference>
<dbReference type="AlphaFoldDB" id="A0A0D3A0N6"/>
<keyword evidence="3" id="KW-1185">Reference proteome</keyword>
<organism evidence="2 3">
    <name type="scientific">Brassica oleracea var. oleracea</name>
    <dbReference type="NCBI Taxonomy" id="109376"/>
    <lineage>
        <taxon>Eukaryota</taxon>
        <taxon>Viridiplantae</taxon>
        <taxon>Streptophyta</taxon>
        <taxon>Embryophyta</taxon>
        <taxon>Tracheophyta</taxon>
        <taxon>Spermatophyta</taxon>
        <taxon>Magnoliopsida</taxon>
        <taxon>eudicotyledons</taxon>
        <taxon>Gunneridae</taxon>
        <taxon>Pentapetalae</taxon>
        <taxon>rosids</taxon>
        <taxon>malvids</taxon>
        <taxon>Brassicales</taxon>
        <taxon>Brassicaceae</taxon>
        <taxon>Brassiceae</taxon>
        <taxon>Brassica</taxon>
    </lineage>
</organism>
<proteinExistence type="predicted"/>
<protein>
    <submittedName>
        <fullName evidence="2">Uncharacterized protein</fullName>
    </submittedName>
</protein>